<evidence type="ECO:0000313" key="2">
    <source>
        <dbReference type="Proteomes" id="UP000326582"/>
    </source>
</evidence>
<sequence length="291" mass="32616">MQPLMEPRPVPVPHLEPSPEASPDSEIDEVGTLRRMMPVQHAAFDPGERIPSYESSQEQHRRRLAQRVRPETSRVERPVRRGRSLKSLGLQFLNARQHFLLAVSRDISLVPCLVGLFQSWWVLLKGPSVSAGSSGITSARLSEHFLTGVWCIVAAYLSYSVLDGLMVRWIVTYSTTGAIVRMLSMSAIMIVVEQYLVAAFSAEGYTYGLHTWIMISCALTILYIAQNFVTSNIDLKGQRRARFFDFYNIAVFAVVPVGLASFITMVGLLRSLLILRLDIDSQRQAWISAST</sequence>
<keyword evidence="2" id="KW-1185">Reference proteome</keyword>
<accession>A0ACD0WK87</accession>
<organism evidence="1 2">
    <name type="scientific">Clavispora lusitaniae</name>
    <name type="common">Candida lusitaniae</name>
    <dbReference type="NCBI Taxonomy" id="36911"/>
    <lineage>
        <taxon>Eukaryota</taxon>
        <taxon>Fungi</taxon>
        <taxon>Dikarya</taxon>
        <taxon>Ascomycota</taxon>
        <taxon>Saccharomycotina</taxon>
        <taxon>Pichiomycetes</taxon>
        <taxon>Metschnikowiaceae</taxon>
        <taxon>Clavispora</taxon>
    </lineage>
</organism>
<evidence type="ECO:0000313" key="1">
    <source>
        <dbReference type="EMBL" id="QFZ27655.1"/>
    </source>
</evidence>
<dbReference type="EMBL" id="CP038486">
    <property type="protein sequence ID" value="QFZ27655.1"/>
    <property type="molecule type" value="Genomic_DNA"/>
</dbReference>
<proteinExistence type="predicted"/>
<reference evidence="2" key="1">
    <citation type="journal article" date="2019" name="MBio">
        <title>Comparative genomics for the elucidation of multidrug resistance (MDR) in Candida lusitaniae.</title>
        <authorList>
            <person name="Kannan A."/>
            <person name="Asner S.A."/>
            <person name="Trachsel E."/>
            <person name="Kelly S."/>
            <person name="Parker J."/>
            <person name="Sanglard D."/>
        </authorList>
    </citation>
    <scope>NUCLEOTIDE SEQUENCE [LARGE SCALE GENOMIC DNA]</scope>
    <source>
        <strain evidence="2">P1</strain>
    </source>
</reference>
<protein>
    <submittedName>
        <fullName evidence="1">N-glycosylation protein</fullName>
    </submittedName>
</protein>
<name>A0ACD0WK87_CLALS</name>
<gene>
    <name evidence="1" type="ORF">EJF14_30636</name>
</gene>
<dbReference type="Proteomes" id="UP000326582">
    <property type="component" value="Chromosome 3"/>
</dbReference>